<protein>
    <submittedName>
        <fullName evidence="1">Uncharacterized protein</fullName>
    </submittedName>
</protein>
<dbReference type="EMBL" id="JAMZIH010003403">
    <property type="protein sequence ID" value="KAJ1676841.1"/>
    <property type="molecule type" value="Genomic_DNA"/>
</dbReference>
<evidence type="ECO:0000313" key="1">
    <source>
        <dbReference type="EMBL" id="KAJ1676841.1"/>
    </source>
</evidence>
<reference evidence="1" key="1">
    <citation type="submission" date="2022-06" db="EMBL/GenBank/DDBJ databases">
        <title>Phylogenomic reconstructions and comparative analyses of Kickxellomycotina fungi.</title>
        <authorList>
            <person name="Reynolds N.K."/>
            <person name="Stajich J.E."/>
            <person name="Barry K."/>
            <person name="Grigoriev I.V."/>
            <person name="Crous P."/>
            <person name="Smith M.E."/>
        </authorList>
    </citation>
    <scope>NUCLEOTIDE SEQUENCE</scope>
    <source>
        <strain evidence="1">RSA 2271</strain>
    </source>
</reference>
<proteinExistence type="predicted"/>
<feature type="non-terminal residue" evidence="1">
    <location>
        <position position="276"/>
    </location>
</feature>
<gene>
    <name evidence="1" type="ORF">EV182_007394</name>
</gene>
<dbReference type="Proteomes" id="UP001145114">
    <property type="component" value="Unassembled WGS sequence"/>
</dbReference>
<organism evidence="1 2">
    <name type="scientific">Spiromyces aspiralis</name>
    <dbReference type="NCBI Taxonomy" id="68401"/>
    <lineage>
        <taxon>Eukaryota</taxon>
        <taxon>Fungi</taxon>
        <taxon>Fungi incertae sedis</taxon>
        <taxon>Zoopagomycota</taxon>
        <taxon>Kickxellomycotina</taxon>
        <taxon>Kickxellomycetes</taxon>
        <taxon>Kickxellales</taxon>
        <taxon>Kickxellaceae</taxon>
        <taxon>Spiromyces</taxon>
    </lineage>
</organism>
<name>A0ACC1HNC6_9FUNG</name>
<keyword evidence="2" id="KW-1185">Reference proteome</keyword>
<evidence type="ECO:0000313" key="2">
    <source>
        <dbReference type="Proteomes" id="UP001145114"/>
    </source>
</evidence>
<accession>A0ACC1HNC6</accession>
<sequence>MGRALDTLTILTSIADEDTIKLATHSTAAAGSSASNPNGGRDRVDRQGTALAPAAATPTSNPVVALSSMATPSLGEAMPIWWQPSSQLRIRSSTVADDDAYTDDSVIVPGLSELAYALYLRGLGLVQAYTTEGGLDGPNGDVLASIVKSILADYDGRGGATDSSGAPLPFLLSPPPKGLLPSLFIPQPQGGGSHNTEGSRLDGRKEDQLTVLGAIKACWVKSVLVDPRVMESWASLRHYGLLSPREEMLLIAATQWSKLGDSSSRGESDTGKREIG</sequence>
<comment type="caution">
    <text evidence="1">The sequence shown here is derived from an EMBL/GenBank/DDBJ whole genome shotgun (WGS) entry which is preliminary data.</text>
</comment>